<proteinExistence type="predicted"/>
<keyword evidence="4" id="KW-1185">Reference proteome</keyword>
<evidence type="ECO:0000256" key="1">
    <source>
        <dbReference type="SAM" id="MobiDB-lite"/>
    </source>
</evidence>
<gene>
    <name evidence="3" type="ORF">QBC41DRAFT_315599</name>
</gene>
<protein>
    <recommendedName>
        <fullName evidence="2">2EXR domain-containing protein</fullName>
    </recommendedName>
</protein>
<dbReference type="Pfam" id="PF20150">
    <property type="entry name" value="2EXR"/>
    <property type="match status" value="1"/>
</dbReference>
<organism evidence="3 4">
    <name type="scientific">Cercophora samala</name>
    <dbReference type="NCBI Taxonomy" id="330535"/>
    <lineage>
        <taxon>Eukaryota</taxon>
        <taxon>Fungi</taxon>
        <taxon>Dikarya</taxon>
        <taxon>Ascomycota</taxon>
        <taxon>Pezizomycotina</taxon>
        <taxon>Sordariomycetes</taxon>
        <taxon>Sordariomycetidae</taxon>
        <taxon>Sordariales</taxon>
        <taxon>Lasiosphaeriaceae</taxon>
        <taxon>Cercophora</taxon>
    </lineage>
</organism>
<feature type="region of interest" description="Disordered" evidence="1">
    <location>
        <begin position="128"/>
        <end position="156"/>
    </location>
</feature>
<feature type="region of interest" description="Disordered" evidence="1">
    <location>
        <begin position="352"/>
        <end position="382"/>
    </location>
</feature>
<comment type="caution">
    <text evidence="3">The sequence shown here is derived from an EMBL/GenBank/DDBJ whole genome shotgun (WGS) entry which is preliminary data.</text>
</comment>
<feature type="compositionally biased region" description="Low complexity" evidence="1">
    <location>
        <begin position="352"/>
        <end position="372"/>
    </location>
</feature>
<evidence type="ECO:0000313" key="4">
    <source>
        <dbReference type="Proteomes" id="UP001174997"/>
    </source>
</evidence>
<evidence type="ECO:0000313" key="3">
    <source>
        <dbReference type="EMBL" id="KAK0671605.1"/>
    </source>
</evidence>
<dbReference type="EMBL" id="JAULSY010000020">
    <property type="protein sequence ID" value="KAK0671605.1"/>
    <property type="molecule type" value="Genomic_DNA"/>
</dbReference>
<feature type="region of interest" description="Disordered" evidence="1">
    <location>
        <begin position="502"/>
        <end position="523"/>
    </location>
</feature>
<feature type="domain" description="2EXR" evidence="2">
    <location>
        <begin position="41"/>
        <end position="105"/>
    </location>
</feature>
<dbReference type="AlphaFoldDB" id="A0AA39ZIM1"/>
<reference evidence="3" key="1">
    <citation type="submission" date="2023-06" db="EMBL/GenBank/DDBJ databases">
        <title>Genome-scale phylogeny and comparative genomics of the fungal order Sordariales.</title>
        <authorList>
            <consortium name="Lawrence Berkeley National Laboratory"/>
            <person name="Hensen N."/>
            <person name="Bonometti L."/>
            <person name="Westerberg I."/>
            <person name="Brannstrom I.O."/>
            <person name="Guillou S."/>
            <person name="Cros-Aarteil S."/>
            <person name="Calhoun S."/>
            <person name="Haridas S."/>
            <person name="Kuo A."/>
            <person name="Mondo S."/>
            <person name="Pangilinan J."/>
            <person name="Riley R."/>
            <person name="Labutti K."/>
            <person name="Andreopoulos B."/>
            <person name="Lipzen A."/>
            <person name="Chen C."/>
            <person name="Yanf M."/>
            <person name="Daum C."/>
            <person name="Ng V."/>
            <person name="Clum A."/>
            <person name="Steindorff A."/>
            <person name="Ohm R."/>
            <person name="Martin F."/>
            <person name="Silar P."/>
            <person name="Natvig D."/>
            <person name="Lalanne C."/>
            <person name="Gautier V."/>
            <person name="Ament-Velasquez S.L."/>
            <person name="Kruys A."/>
            <person name="Hutchinson M.I."/>
            <person name="Powell A.J."/>
            <person name="Barry K."/>
            <person name="Miller A.N."/>
            <person name="Grigoriev I.V."/>
            <person name="Debuchy R."/>
            <person name="Gladieux P."/>
            <person name="Thoren M.H."/>
            <person name="Johannesson H."/>
        </authorList>
    </citation>
    <scope>NUCLEOTIDE SEQUENCE</scope>
    <source>
        <strain evidence="3">CBS 307.81</strain>
    </source>
</reference>
<accession>A0AA39ZIM1</accession>
<name>A0AA39ZIM1_9PEZI</name>
<sequence>MSSTEPTNMDDQPLPGTQNGPYKYLRLYMDATVPSVPAWRFTRFPELPDELQVMIWEMALEIELKKVPRIIPVSTFLPPAREIHAARVLAQTCVKSREVALKCLADCRIHEENHQFYSDTPEELYSVPTGRVAGTRTRRSPPSRSSRSAEDRSKSPLHNHVHIDRDYLLFTGHATKVLRLTELDAQSYVHGVQKVMMPATVLWSQFSQSIFGDLDMGASLLKTVKEVVILLPLSMRLFAFPGLCNTSRCPSLSTSGFLIRIFKEAAHHENQRWAQASEVPYNLIRFWTDEEMAAFAASCSDRERYQPWNHDILSNHNNAGVIVANNNQNNSQAQALMNAVTFMQQSSLLSGTSADASASSPDSPSPSVSGADTPRSSDDSAGIFRGLQETNSFLYGMFQCWKALHGRDWAKAPMFRFAHVKGTETDQEIGSLLADFNGTPEKKFGLNWQDYIPAQSTEEIRSEVLKRESPLTNVKMSQRYSDTGEFEVEAVFRPKVVSQTGTTGFETASGTASGTAAGDADGW</sequence>
<evidence type="ECO:0000259" key="2">
    <source>
        <dbReference type="Pfam" id="PF20150"/>
    </source>
</evidence>
<dbReference type="InterPro" id="IPR045518">
    <property type="entry name" value="2EXR"/>
</dbReference>
<dbReference type="Proteomes" id="UP001174997">
    <property type="component" value="Unassembled WGS sequence"/>
</dbReference>